<keyword evidence="2" id="KW-1185">Reference proteome</keyword>
<dbReference type="EMBL" id="WOEZ01000196">
    <property type="protein sequence ID" value="NPT59685.1"/>
    <property type="molecule type" value="Genomic_DNA"/>
</dbReference>
<evidence type="ECO:0000313" key="2">
    <source>
        <dbReference type="Proteomes" id="UP000655523"/>
    </source>
</evidence>
<gene>
    <name evidence="1" type="ORF">GNZ13_35310</name>
</gene>
<reference evidence="1 2" key="1">
    <citation type="submission" date="2019-11" db="EMBL/GenBank/DDBJ databases">
        <title>Metabolism of dissolved organic matter in forest soils.</title>
        <authorList>
            <person name="Cyle K.T."/>
            <person name="Wilhelm R.C."/>
            <person name="Martinez C.E."/>
        </authorList>
    </citation>
    <scope>NUCLEOTIDE SEQUENCE [LARGE SCALE GENOMIC DNA]</scope>
    <source>
        <strain evidence="1 2">5N</strain>
    </source>
</reference>
<dbReference type="Proteomes" id="UP000655523">
    <property type="component" value="Unassembled WGS sequence"/>
</dbReference>
<organism evidence="1 2">
    <name type="scientific">Paraburkholderia elongata</name>
    <dbReference type="NCBI Taxonomy" id="2675747"/>
    <lineage>
        <taxon>Bacteria</taxon>
        <taxon>Pseudomonadati</taxon>
        <taxon>Pseudomonadota</taxon>
        <taxon>Betaproteobacteria</taxon>
        <taxon>Burkholderiales</taxon>
        <taxon>Burkholderiaceae</taxon>
        <taxon>Paraburkholderia</taxon>
    </lineage>
</organism>
<comment type="caution">
    <text evidence="1">The sequence shown here is derived from an EMBL/GenBank/DDBJ whole genome shotgun (WGS) entry which is preliminary data.</text>
</comment>
<name>A0A972SQD6_9BURK</name>
<evidence type="ECO:0000313" key="1">
    <source>
        <dbReference type="EMBL" id="NPT59685.1"/>
    </source>
</evidence>
<sequence length="98" mass="10104">MSILSQLGGAAIDTLVALVENGPLWDGDVPSKSGRDTLVVAGLASCIVVKGEDGYQAATLAGAAAYREHFGNAAYIREATAFRKAKNAISSARHQSKG</sequence>
<proteinExistence type="predicted"/>
<protein>
    <submittedName>
        <fullName evidence="1">Uncharacterized protein</fullName>
    </submittedName>
</protein>
<dbReference type="AlphaFoldDB" id="A0A972SQD6"/>
<dbReference type="RefSeq" id="WP_172173217.1">
    <property type="nucleotide sequence ID" value="NZ_WOEZ01000196.1"/>
</dbReference>
<accession>A0A972SQD6</accession>